<dbReference type="InterPro" id="IPR051487">
    <property type="entry name" value="Ser/Thr_Proteases_Immune/Dev"/>
</dbReference>
<reference evidence="5 6" key="1">
    <citation type="submission" date="2024-11" db="EMBL/GenBank/DDBJ databases">
        <title>Adaptive evolution of stress response genes in parasites aligns with host niche diversity.</title>
        <authorList>
            <person name="Hahn C."/>
            <person name="Resl P."/>
        </authorList>
    </citation>
    <scope>NUCLEOTIDE SEQUENCE [LARGE SCALE GENOMIC DNA]</scope>
    <source>
        <strain evidence="5">EGGRZ-B1_66</strain>
        <tissue evidence="5">Body</tissue>
    </source>
</reference>
<dbReference type="PANTHER" id="PTHR24256">
    <property type="entry name" value="TRYPTASE-RELATED"/>
    <property type="match status" value="1"/>
</dbReference>
<evidence type="ECO:0000256" key="2">
    <source>
        <dbReference type="ARBA" id="ARBA00024195"/>
    </source>
</evidence>
<accession>A0ABD2PL73</accession>
<dbReference type="Proteomes" id="UP001626550">
    <property type="component" value="Unassembled WGS sequence"/>
</dbReference>
<keyword evidence="3" id="KW-0732">Signal</keyword>
<dbReference type="AlphaFoldDB" id="A0ABD2PL73"/>
<dbReference type="SUPFAM" id="SSF50494">
    <property type="entry name" value="Trypsin-like serine proteases"/>
    <property type="match status" value="1"/>
</dbReference>
<gene>
    <name evidence="5" type="ORF">Ciccas_014079</name>
</gene>
<dbReference type="InterPro" id="IPR018114">
    <property type="entry name" value="TRYPSIN_HIS"/>
</dbReference>
<keyword evidence="1" id="KW-1015">Disulfide bond</keyword>
<feature type="signal peptide" evidence="3">
    <location>
        <begin position="1"/>
        <end position="19"/>
    </location>
</feature>
<sequence>MKLLVLLIISILLLVNGRALDDIDKRVINGETLTDLREVPSAVRITTYKGQRGWTCGGTLIDDDWVLTAAHCLENMRTIYIQAGSAKTSKNPRDQPF</sequence>
<dbReference type="InterPro" id="IPR043504">
    <property type="entry name" value="Peptidase_S1_PA_chymotrypsin"/>
</dbReference>
<dbReference type="EMBL" id="JBJKFK010007458">
    <property type="protein sequence ID" value="KAL3307407.1"/>
    <property type="molecule type" value="Genomic_DNA"/>
</dbReference>
<evidence type="ECO:0000313" key="5">
    <source>
        <dbReference type="EMBL" id="KAL3307407.1"/>
    </source>
</evidence>
<feature type="chain" id="PRO_5044797252" description="Peptidase S1 domain-containing protein" evidence="3">
    <location>
        <begin position="20"/>
        <end position="97"/>
    </location>
</feature>
<dbReference type="Pfam" id="PF00089">
    <property type="entry name" value="Trypsin"/>
    <property type="match status" value="1"/>
</dbReference>
<evidence type="ECO:0000256" key="3">
    <source>
        <dbReference type="SAM" id="SignalP"/>
    </source>
</evidence>
<dbReference type="InterPro" id="IPR001254">
    <property type="entry name" value="Trypsin_dom"/>
</dbReference>
<dbReference type="InterPro" id="IPR009003">
    <property type="entry name" value="Peptidase_S1_PA"/>
</dbReference>
<name>A0ABD2PL73_9PLAT</name>
<comment type="similarity">
    <text evidence="2">Belongs to the peptidase S1 family. CLIP subfamily.</text>
</comment>
<comment type="caution">
    <text evidence="5">The sequence shown here is derived from an EMBL/GenBank/DDBJ whole genome shotgun (WGS) entry which is preliminary data.</text>
</comment>
<protein>
    <recommendedName>
        <fullName evidence="4">Peptidase S1 domain-containing protein</fullName>
    </recommendedName>
</protein>
<dbReference type="PROSITE" id="PS00134">
    <property type="entry name" value="TRYPSIN_HIS"/>
    <property type="match status" value="1"/>
</dbReference>
<evidence type="ECO:0000313" key="6">
    <source>
        <dbReference type="Proteomes" id="UP001626550"/>
    </source>
</evidence>
<evidence type="ECO:0000256" key="1">
    <source>
        <dbReference type="ARBA" id="ARBA00023157"/>
    </source>
</evidence>
<evidence type="ECO:0000259" key="4">
    <source>
        <dbReference type="Pfam" id="PF00089"/>
    </source>
</evidence>
<organism evidence="5 6">
    <name type="scientific">Cichlidogyrus casuarinus</name>
    <dbReference type="NCBI Taxonomy" id="1844966"/>
    <lineage>
        <taxon>Eukaryota</taxon>
        <taxon>Metazoa</taxon>
        <taxon>Spiralia</taxon>
        <taxon>Lophotrochozoa</taxon>
        <taxon>Platyhelminthes</taxon>
        <taxon>Monogenea</taxon>
        <taxon>Monopisthocotylea</taxon>
        <taxon>Dactylogyridea</taxon>
        <taxon>Ancyrocephalidae</taxon>
        <taxon>Cichlidogyrus</taxon>
    </lineage>
</organism>
<keyword evidence="6" id="KW-1185">Reference proteome</keyword>
<feature type="domain" description="Peptidase S1" evidence="4">
    <location>
        <begin position="38"/>
        <end position="89"/>
    </location>
</feature>
<dbReference type="Gene3D" id="2.40.10.10">
    <property type="entry name" value="Trypsin-like serine proteases"/>
    <property type="match status" value="1"/>
</dbReference>
<proteinExistence type="inferred from homology"/>